<dbReference type="SUPFAM" id="SSF56784">
    <property type="entry name" value="HAD-like"/>
    <property type="match status" value="1"/>
</dbReference>
<dbReference type="InterPro" id="IPR004274">
    <property type="entry name" value="FCP1_dom"/>
</dbReference>
<dbReference type="InterPro" id="IPR036412">
    <property type="entry name" value="HAD-like_sf"/>
</dbReference>
<comment type="caution">
    <text evidence="2">The sequence shown here is derived from an EMBL/GenBank/DDBJ whole genome shotgun (WGS) entry which is preliminary data.</text>
</comment>
<dbReference type="SMART" id="SM00577">
    <property type="entry name" value="CPDc"/>
    <property type="match status" value="1"/>
</dbReference>
<evidence type="ECO:0000313" key="2">
    <source>
        <dbReference type="EMBL" id="KAL3762183.1"/>
    </source>
</evidence>
<dbReference type="InterPro" id="IPR051658">
    <property type="entry name" value="UBLCP1"/>
</dbReference>
<dbReference type="EMBL" id="JALLAZ020001834">
    <property type="protein sequence ID" value="KAL3762183.1"/>
    <property type="molecule type" value="Genomic_DNA"/>
</dbReference>
<proteinExistence type="predicted"/>
<name>A0ABD3ME23_9STRA</name>
<feature type="domain" description="FCP1 homology" evidence="1">
    <location>
        <begin position="177"/>
        <end position="356"/>
    </location>
</feature>
<dbReference type="PROSITE" id="PS50969">
    <property type="entry name" value="FCP1"/>
    <property type="match status" value="1"/>
</dbReference>
<gene>
    <name evidence="2" type="ORF">ACHAW5_002771</name>
</gene>
<accession>A0ABD3ME23</accession>
<dbReference type="Gene3D" id="3.40.50.1000">
    <property type="entry name" value="HAD superfamily/HAD-like"/>
    <property type="match status" value="1"/>
</dbReference>
<organism evidence="2 3">
    <name type="scientific">Stephanodiscus triporus</name>
    <dbReference type="NCBI Taxonomy" id="2934178"/>
    <lineage>
        <taxon>Eukaryota</taxon>
        <taxon>Sar</taxon>
        <taxon>Stramenopiles</taxon>
        <taxon>Ochrophyta</taxon>
        <taxon>Bacillariophyta</taxon>
        <taxon>Coscinodiscophyceae</taxon>
        <taxon>Thalassiosirophycidae</taxon>
        <taxon>Stephanodiscales</taxon>
        <taxon>Stephanodiscaceae</taxon>
        <taxon>Stephanodiscus</taxon>
    </lineage>
</organism>
<keyword evidence="3" id="KW-1185">Reference proteome</keyword>
<sequence>MEDTKPPASMAACSSSSQKRTPVVTMIAKYGKQKFEISCLPSTSTNIGHVKEMLHEKTGILPKRQKLIGLKRGVGSSSSASVDDETMLSELNVKGGAAAESSAIVVHQFILMGTPEDQIFVDPSEKADLPSIIDDFDLDFNAGSDEWIQHKAKEDNLQKFTESTAVHIINPPRATANSAHKPLLVLDLDHTLLDFSSRTLTENGATESEIGSSNDTVANRLKRPYMDEFLTWTYKYYDLVVWSQTSWRWLEVKLTELGMLTHSGYKICFVLDKTSMFQIVSTNRLGQNVTHHVKPLQIIWSKFPQWNSHNTVHLDDLARNFALNLGSGLKCTAYYRKKKGSKDAELLGLGRFLELLATHEEVKDNFNHVDFQFWQDYVSGKRNFQRKK</sequence>
<protein>
    <recommendedName>
        <fullName evidence="1">FCP1 homology domain-containing protein</fullName>
    </recommendedName>
</protein>
<dbReference type="AlphaFoldDB" id="A0ABD3ME23"/>
<dbReference type="SUPFAM" id="SSF54236">
    <property type="entry name" value="Ubiquitin-like"/>
    <property type="match status" value="1"/>
</dbReference>
<dbReference type="Proteomes" id="UP001530315">
    <property type="component" value="Unassembled WGS sequence"/>
</dbReference>
<dbReference type="InterPro" id="IPR023214">
    <property type="entry name" value="HAD_sf"/>
</dbReference>
<dbReference type="PANTHER" id="PTHR48493:SF1">
    <property type="entry name" value="UBIQUITIN-LIKE DOMAIN-CONTAINING CTD PHOSPHATASE 1"/>
    <property type="match status" value="1"/>
</dbReference>
<dbReference type="Pfam" id="PF03031">
    <property type="entry name" value="NIF"/>
    <property type="match status" value="1"/>
</dbReference>
<dbReference type="Gene3D" id="3.10.20.90">
    <property type="entry name" value="Phosphatidylinositol 3-kinase Catalytic Subunit, Chain A, domain 1"/>
    <property type="match status" value="1"/>
</dbReference>
<evidence type="ECO:0000259" key="1">
    <source>
        <dbReference type="PROSITE" id="PS50969"/>
    </source>
</evidence>
<dbReference type="InterPro" id="IPR029071">
    <property type="entry name" value="Ubiquitin-like_domsf"/>
</dbReference>
<dbReference type="PANTHER" id="PTHR48493">
    <property type="entry name" value="UBIQUITIN-LIKE DOMAIN-CONTAINING CTD PHOSPHATASE 1"/>
    <property type="match status" value="1"/>
</dbReference>
<evidence type="ECO:0000313" key="3">
    <source>
        <dbReference type="Proteomes" id="UP001530315"/>
    </source>
</evidence>
<reference evidence="2 3" key="1">
    <citation type="submission" date="2024-10" db="EMBL/GenBank/DDBJ databases">
        <title>Updated reference genomes for cyclostephanoid diatoms.</title>
        <authorList>
            <person name="Roberts W.R."/>
            <person name="Alverson A.J."/>
        </authorList>
    </citation>
    <scope>NUCLEOTIDE SEQUENCE [LARGE SCALE GENOMIC DNA]</scope>
    <source>
        <strain evidence="2 3">AJA276-08</strain>
    </source>
</reference>